<evidence type="ECO:0000313" key="1">
    <source>
        <dbReference type="EMBL" id="OJD68943.1"/>
    </source>
</evidence>
<name>A0A1J9UXL8_9BACI</name>
<dbReference type="AlphaFoldDB" id="A0A1J9UXL8"/>
<dbReference type="Proteomes" id="UP000181873">
    <property type="component" value="Unassembled WGS sequence"/>
</dbReference>
<proteinExistence type="predicted"/>
<dbReference type="EMBL" id="MAOE01000035">
    <property type="protein sequence ID" value="OJD68943.1"/>
    <property type="molecule type" value="Genomic_DNA"/>
</dbReference>
<evidence type="ECO:0000313" key="2">
    <source>
        <dbReference type="Proteomes" id="UP000181873"/>
    </source>
</evidence>
<comment type="caution">
    <text evidence="1">The sequence shown here is derived from an EMBL/GenBank/DDBJ whole genome shotgun (WGS) entry which is preliminary data.</text>
</comment>
<organism evidence="1 2">
    <name type="scientific">Bacillus albus</name>
    <dbReference type="NCBI Taxonomy" id="2026189"/>
    <lineage>
        <taxon>Bacteria</taxon>
        <taxon>Bacillati</taxon>
        <taxon>Bacillota</taxon>
        <taxon>Bacilli</taxon>
        <taxon>Bacillales</taxon>
        <taxon>Bacillaceae</taxon>
        <taxon>Bacillus</taxon>
        <taxon>Bacillus cereus group</taxon>
    </lineage>
</organism>
<protein>
    <submittedName>
        <fullName evidence="1">Uncharacterized protein</fullName>
    </submittedName>
</protein>
<gene>
    <name evidence="1" type="ORF">BAU25_05065</name>
</gene>
<dbReference type="RefSeq" id="WP_071757199.1">
    <property type="nucleotide sequence ID" value="NZ_CBCSIO010000001.1"/>
</dbReference>
<accession>A0A1J9UXL8</accession>
<reference evidence="1 2" key="1">
    <citation type="submission" date="2016-06" db="EMBL/GenBank/DDBJ databases">
        <title>First insights into the genetic diversity and population structure of in the Bacillus cereus group bacteria from diverse marine environments.</title>
        <authorList>
            <person name="Liu Y."/>
            <person name="Lai Q."/>
            <person name="Shao Z."/>
        </authorList>
    </citation>
    <scope>NUCLEOTIDE SEQUENCE [LARGE SCALE GENOMIC DNA]</scope>
    <source>
        <strain evidence="1 2">N35-10-2</strain>
    </source>
</reference>
<dbReference type="GeneID" id="83638190"/>
<sequence>MNLESFLQSKTGKMFMKVAEREAQKLDERLASESEKLTQMKAFQRFSQYGDYQNDKIIDTIDGVPVYMETDNLSRVTKAVELTPEVFNTLDAQEKQSIKQAQPVLYQRLVNNDMPQTSKSDKFYQLISQEGMRAELMLELGTDYDAVYGQDAWKHFSSGDHRTNGVSKRAEFLQQAFDVNNISQVAKDIYHQEKLLTDMAETSDYNLQVGSGEIPSAFDTLQKMAQGGGSNE</sequence>